<name>A0A4Y2NHB8_ARAVE</name>
<dbReference type="EMBL" id="BGPR01009158">
    <property type="protein sequence ID" value="GBN38303.1"/>
    <property type="molecule type" value="Genomic_DNA"/>
</dbReference>
<organism evidence="2 3">
    <name type="scientific">Araneus ventricosus</name>
    <name type="common">Orbweaver spider</name>
    <name type="synonym">Epeira ventricosa</name>
    <dbReference type="NCBI Taxonomy" id="182803"/>
    <lineage>
        <taxon>Eukaryota</taxon>
        <taxon>Metazoa</taxon>
        <taxon>Ecdysozoa</taxon>
        <taxon>Arthropoda</taxon>
        <taxon>Chelicerata</taxon>
        <taxon>Arachnida</taxon>
        <taxon>Araneae</taxon>
        <taxon>Araneomorphae</taxon>
        <taxon>Entelegynae</taxon>
        <taxon>Araneoidea</taxon>
        <taxon>Araneidae</taxon>
        <taxon>Araneus</taxon>
    </lineage>
</organism>
<protein>
    <submittedName>
        <fullName evidence="2">Uncharacterized protein</fullName>
    </submittedName>
</protein>
<keyword evidence="1" id="KW-0812">Transmembrane</keyword>
<proteinExistence type="predicted"/>
<keyword evidence="3" id="KW-1185">Reference proteome</keyword>
<comment type="caution">
    <text evidence="2">The sequence shown here is derived from an EMBL/GenBank/DDBJ whole genome shotgun (WGS) entry which is preliminary data.</text>
</comment>
<feature type="transmembrane region" description="Helical" evidence="1">
    <location>
        <begin position="34"/>
        <end position="57"/>
    </location>
</feature>
<keyword evidence="1" id="KW-0472">Membrane</keyword>
<evidence type="ECO:0000256" key="1">
    <source>
        <dbReference type="SAM" id="Phobius"/>
    </source>
</evidence>
<evidence type="ECO:0000313" key="3">
    <source>
        <dbReference type="Proteomes" id="UP000499080"/>
    </source>
</evidence>
<accession>A0A4Y2NHB8</accession>
<gene>
    <name evidence="2" type="ORF">AVEN_243125_1</name>
</gene>
<reference evidence="2 3" key="1">
    <citation type="journal article" date="2019" name="Sci. Rep.">
        <title>Orb-weaving spider Araneus ventricosus genome elucidates the spidroin gene catalogue.</title>
        <authorList>
            <person name="Kono N."/>
            <person name="Nakamura H."/>
            <person name="Ohtoshi R."/>
            <person name="Moran D.A.P."/>
            <person name="Shinohara A."/>
            <person name="Yoshida Y."/>
            <person name="Fujiwara M."/>
            <person name="Mori M."/>
            <person name="Tomita M."/>
            <person name="Arakawa K."/>
        </authorList>
    </citation>
    <scope>NUCLEOTIDE SEQUENCE [LARGE SCALE GENOMIC DNA]</scope>
</reference>
<dbReference type="AlphaFoldDB" id="A0A4Y2NHB8"/>
<sequence>MGRIENYPWLSQYTIRSFNFYTLKNSHVFLKQKVIAGSLNSSATVVSVTVVVGYFVINTEEFHRLDDKENEADEENDILESLPRNPFLYSPSAIGFLLNGFFFLNGIFPGFSDCFFSV</sequence>
<evidence type="ECO:0000313" key="2">
    <source>
        <dbReference type="EMBL" id="GBN38303.1"/>
    </source>
</evidence>
<keyword evidence="1" id="KW-1133">Transmembrane helix</keyword>
<dbReference type="Proteomes" id="UP000499080">
    <property type="component" value="Unassembled WGS sequence"/>
</dbReference>
<feature type="transmembrane region" description="Helical" evidence="1">
    <location>
        <begin position="87"/>
        <end position="108"/>
    </location>
</feature>